<dbReference type="Gene3D" id="1.10.3810.10">
    <property type="entry name" value="Biosynthetic peptidoglycan transglycosylase-like"/>
    <property type="match status" value="1"/>
</dbReference>
<dbReference type="InterPro" id="IPR036950">
    <property type="entry name" value="PBP_transglycosylase"/>
</dbReference>
<dbReference type="GO" id="GO:0008658">
    <property type="term" value="F:penicillin binding"/>
    <property type="evidence" value="ECO:0007669"/>
    <property type="project" value="InterPro"/>
</dbReference>
<evidence type="ECO:0000259" key="20">
    <source>
        <dbReference type="Pfam" id="PF00905"/>
    </source>
</evidence>
<comment type="catalytic activity">
    <reaction evidence="16">
        <text>Preferential cleavage: (Ac)2-L-Lys-D-Ala-|-D-Ala. Also transpeptidation of peptidyl-alanyl moieties that are N-acyl substituents of D-alanine.</text>
        <dbReference type="EC" id="3.4.16.4"/>
    </reaction>
</comment>
<dbReference type="OrthoDB" id="9766909at2"/>
<evidence type="ECO:0000256" key="18">
    <source>
        <dbReference type="SAM" id="MobiDB-lite"/>
    </source>
</evidence>
<dbReference type="InterPro" id="IPR012338">
    <property type="entry name" value="Beta-lactam/transpept-like"/>
</dbReference>
<evidence type="ECO:0000256" key="10">
    <source>
        <dbReference type="ARBA" id="ARBA00022801"/>
    </source>
</evidence>
<proteinExistence type="inferred from homology"/>
<dbReference type="GO" id="GO:0071555">
    <property type="term" value="P:cell wall organization"/>
    <property type="evidence" value="ECO:0007669"/>
    <property type="project" value="UniProtKB-KW"/>
</dbReference>
<keyword evidence="5" id="KW-1003">Cell membrane</keyword>
<evidence type="ECO:0000256" key="15">
    <source>
        <dbReference type="ARBA" id="ARBA00023316"/>
    </source>
</evidence>
<dbReference type="GO" id="GO:0009002">
    <property type="term" value="F:serine-type D-Ala-D-Ala carboxypeptidase activity"/>
    <property type="evidence" value="ECO:0007669"/>
    <property type="project" value="UniProtKB-EC"/>
</dbReference>
<dbReference type="Pfam" id="PF00905">
    <property type="entry name" value="Transpeptidase"/>
    <property type="match status" value="1"/>
</dbReference>
<evidence type="ECO:0000256" key="8">
    <source>
        <dbReference type="ARBA" id="ARBA00022676"/>
    </source>
</evidence>
<evidence type="ECO:0000256" key="13">
    <source>
        <dbReference type="ARBA" id="ARBA00023136"/>
    </source>
</evidence>
<evidence type="ECO:0000256" key="4">
    <source>
        <dbReference type="ARBA" id="ARBA00007739"/>
    </source>
</evidence>
<evidence type="ECO:0000256" key="12">
    <source>
        <dbReference type="ARBA" id="ARBA00022984"/>
    </source>
</evidence>
<keyword evidence="8" id="KW-0328">Glycosyltransferase</keyword>
<dbReference type="Gene3D" id="3.40.710.10">
    <property type="entry name" value="DD-peptidase/beta-lactamase superfamily"/>
    <property type="match status" value="2"/>
</dbReference>
<dbReference type="EMBL" id="QLLO01000001">
    <property type="protein sequence ID" value="RAJ17956.1"/>
    <property type="molecule type" value="Genomic_DNA"/>
</dbReference>
<comment type="similarity">
    <text evidence="4">In the N-terminal section; belongs to the glycosyltransferase 51 family.</text>
</comment>
<keyword evidence="19" id="KW-1133">Transmembrane helix</keyword>
<dbReference type="GO" id="GO:0008955">
    <property type="term" value="F:peptidoglycan glycosyltransferase activity"/>
    <property type="evidence" value="ECO:0007669"/>
    <property type="project" value="UniProtKB-EC"/>
</dbReference>
<dbReference type="PANTHER" id="PTHR32282:SF11">
    <property type="entry name" value="PENICILLIN-BINDING PROTEIN 1B"/>
    <property type="match status" value="1"/>
</dbReference>
<keyword evidence="15" id="KW-0961">Cell wall biogenesis/degradation</keyword>
<evidence type="ECO:0000256" key="14">
    <source>
        <dbReference type="ARBA" id="ARBA00023268"/>
    </source>
</evidence>
<organism evidence="22 23">
    <name type="scientific">Olleya aquimaris</name>
    <dbReference type="NCBI Taxonomy" id="639310"/>
    <lineage>
        <taxon>Bacteria</taxon>
        <taxon>Pseudomonadati</taxon>
        <taxon>Bacteroidota</taxon>
        <taxon>Flavobacteriia</taxon>
        <taxon>Flavobacteriales</taxon>
        <taxon>Flavobacteriaceae</taxon>
    </lineage>
</organism>
<keyword evidence="23" id="KW-1185">Reference proteome</keyword>
<evidence type="ECO:0000256" key="5">
    <source>
        <dbReference type="ARBA" id="ARBA00022475"/>
    </source>
</evidence>
<name>A0A327RLH3_9FLAO</name>
<dbReference type="GO" id="GO:0009252">
    <property type="term" value="P:peptidoglycan biosynthetic process"/>
    <property type="evidence" value="ECO:0007669"/>
    <property type="project" value="UniProtKB-KW"/>
</dbReference>
<evidence type="ECO:0000313" key="22">
    <source>
        <dbReference type="EMBL" id="RAJ17956.1"/>
    </source>
</evidence>
<protein>
    <submittedName>
        <fullName evidence="22">Penicillin-binding protein 1A</fullName>
    </submittedName>
</protein>
<keyword evidence="11" id="KW-0133">Cell shape</keyword>
<evidence type="ECO:0000256" key="19">
    <source>
        <dbReference type="SAM" id="Phobius"/>
    </source>
</evidence>
<dbReference type="GO" id="GO:0030288">
    <property type="term" value="C:outer membrane-bounded periplasmic space"/>
    <property type="evidence" value="ECO:0007669"/>
    <property type="project" value="TreeGrafter"/>
</dbReference>
<dbReference type="Proteomes" id="UP000248703">
    <property type="component" value="Unassembled WGS sequence"/>
</dbReference>
<comment type="subcellular location">
    <subcellularLocation>
        <location evidence="1">Cell membrane</location>
    </subcellularLocation>
</comment>
<dbReference type="InterPro" id="IPR001460">
    <property type="entry name" value="PCN-bd_Tpept"/>
</dbReference>
<dbReference type="PANTHER" id="PTHR32282">
    <property type="entry name" value="BINDING PROTEIN TRANSPEPTIDASE, PUTATIVE-RELATED"/>
    <property type="match status" value="1"/>
</dbReference>
<feature type="transmembrane region" description="Helical" evidence="19">
    <location>
        <begin position="20"/>
        <end position="42"/>
    </location>
</feature>
<keyword evidence="13 19" id="KW-0472">Membrane</keyword>
<evidence type="ECO:0000313" key="23">
    <source>
        <dbReference type="Proteomes" id="UP000248703"/>
    </source>
</evidence>
<comment type="catalytic activity">
    <reaction evidence="17">
        <text>[GlcNAc-(1-&gt;4)-Mur2Ac(oyl-L-Ala-gamma-D-Glu-L-Lys-D-Ala-D-Ala)](n)-di-trans,octa-cis-undecaprenyl diphosphate + beta-D-GlcNAc-(1-&gt;4)-Mur2Ac(oyl-L-Ala-gamma-D-Glu-L-Lys-D-Ala-D-Ala)-di-trans,octa-cis-undecaprenyl diphosphate = [GlcNAc-(1-&gt;4)-Mur2Ac(oyl-L-Ala-gamma-D-Glu-L-Lys-D-Ala-D-Ala)](n+1)-di-trans,octa-cis-undecaprenyl diphosphate + di-trans,octa-cis-undecaprenyl diphosphate + H(+)</text>
        <dbReference type="Rhea" id="RHEA:23708"/>
        <dbReference type="Rhea" id="RHEA-COMP:9602"/>
        <dbReference type="Rhea" id="RHEA-COMP:9603"/>
        <dbReference type="ChEBI" id="CHEBI:15378"/>
        <dbReference type="ChEBI" id="CHEBI:58405"/>
        <dbReference type="ChEBI" id="CHEBI:60033"/>
        <dbReference type="ChEBI" id="CHEBI:78435"/>
        <dbReference type="EC" id="2.4.99.28"/>
    </reaction>
</comment>
<evidence type="ECO:0000256" key="16">
    <source>
        <dbReference type="ARBA" id="ARBA00034000"/>
    </source>
</evidence>
<keyword evidence="7" id="KW-0645">Protease</keyword>
<dbReference type="InterPro" id="IPR001264">
    <property type="entry name" value="Glyco_trans_51"/>
</dbReference>
<feature type="region of interest" description="Disordered" evidence="18">
    <location>
        <begin position="761"/>
        <end position="789"/>
    </location>
</feature>
<evidence type="ECO:0000256" key="9">
    <source>
        <dbReference type="ARBA" id="ARBA00022679"/>
    </source>
</evidence>
<comment type="similarity">
    <text evidence="3">In the C-terminal section; belongs to the transpeptidase family.</text>
</comment>
<evidence type="ECO:0000256" key="2">
    <source>
        <dbReference type="ARBA" id="ARBA00004752"/>
    </source>
</evidence>
<evidence type="ECO:0000259" key="21">
    <source>
        <dbReference type="Pfam" id="PF00912"/>
    </source>
</evidence>
<evidence type="ECO:0000256" key="1">
    <source>
        <dbReference type="ARBA" id="ARBA00004236"/>
    </source>
</evidence>
<dbReference type="InterPro" id="IPR050396">
    <property type="entry name" value="Glycosyltr_51/Transpeptidase"/>
</dbReference>
<comment type="caution">
    <text evidence="22">The sequence shown here is derived from an EMBL/GenBank/DDBJ whole genome shotgun (WGS) entry which is preliminary data.</text>
</comment>
<dbReference type="GO" id="GO:0005886">
    <property type="term" value="C:plasma membrane"/>
    <property type="evidence" value="ECO:0007669"/>
    <property type="project" value="UniProtKB-SubCell"/>
</dbReference>
<dbReference type="InterPro" id="IPR023346">
    <property type="entry name" value="Lysozyme-like_dom_sf"/>
</dbReference>
<evidence type="ECO:0000256" key="6">
    <source>
        <dbReference type="ARBA" id="ARBA00022645"/>
    </source>
</evidence>
<dbReference type="AlphaFoldDB" id="A0A327RLH3"/>
<dbReference type="SUPFAM" id="SSF56601">
    <property type="entry name" value="beta-lactamase/transpeptidase-like"/>
    <property type="match status" value="1"/>
</dbReference>
<reference evidence="22 23" key="1">
    <citation type="submission" date="2018-06" db="EMBL/GenBank/DDBJ databases">
        <title>Genomic Encyclopedia of Archaeal and Bacterial Type Strains, Phase II (KMG-II): from individual species to whole genera.</title>
        <authorList>
            <person name="Goeker M."/>
        </authorList>
    </citation>
    <scope>NUCLEOTIDE SEQUENCE [LARGE SCALE GENOMIC DNA]</scope>
    <source>
        <strain evidence="22 23">DSM 24464</strain>
    </source>
</reference>
<dbReference type="RefSeq" id="WP_111658592.1">
    <property type="nucleotide sequence ID" value="NZ_QLLO01000001.1"/>
</dbReference>
<keyword evidence="6" id="KW-0121">Carboxypeptidase</keyword>
<evidence type="ECO:0000256" key="17">
    <source>
        <dbReference type="ARBA" id="ARBA00049902"/>
    </source>
</evidence>
<accession>A0A327RLH3</accession>
<keyword evidence="9" id="KW-0808">Transferase</keyword>
<dbReference type="GO" id="GO:0006508">
    <property type="term" value="P:proteolysis"/>
    <property type="evidence" value="ECO:0007669"/>
    <property type="project" value="UniProtKB-KW"/>
</dbReference>
<comment type="pathway">
    <text evidence="2">Cell wall biogenesis; peptidoglycan biosynthesis.</text>
</comment>
<dbReference type="SUPFAM" id="SSF53955">
    <property type="entry name" value="Lysozyme-like"/>
    <property type="match status" value="1"/>
</dbReference>
<keyword evidence="14" id="KW-0511">Multifunctional enzyme</keyword>
<evidence type="ECO:0000256" key="3">
    <source>
        <dbReference type="ARBA" id="ARBA00007090"/>
    </source>
</evidence>
<keyword evidence="10" id="KW-0378">Hydrolase</keyword>
<feature type="domain" description="Penicillin-binding protein transpeptidase" evidence="20">
    <location>
        <begin position="440"/>
        <end position="697"/>
    </location>
</feature>
<keyword evidence="12" id="KW-0573">Peptidoglycan synthesis</keyword>
<feature type="domain" description="Glycosyl transferase family 51" evidence="21">
    <location>
        <begin position="67"/>
        <end position="247"/>
    </location>
</feature>
<evidence type="ECO:0000256" key="11">
    <source>
        <dbReference type="ARBA" id="ARBA00022960"/>
    </source>
</evidence>
<gene>
    <name evidence="22" type="ORF">LY08_00226</name>
</gene>
<dbReference type="Pfam" id="PF00912">
    <property type="entry name" value="Transgly"/>
    <property type="match status" value="1"/>
</dbReference>
<evidence type="ECO:0000256" key="7">
    <source>
        <dbReference type="ARBA" id="ARBA00022670"/>
    </source>
</evidence>
<sequence>MAKTNKSEEAGFEKYVRWFWMLFLGGLLSIVLLFLLASWGVLGEMPDHTQLENPKTNLATEIISSDGETLGKFYFRDNRTPVSYDELPQHLVDALIATEDVRYLEHSGIDGRGTLRAILKPGSGGASTITQQLAKQLFTKRASSNKVKRVLQKFKEWIIAIRLERQYTKEEIVAQYLNIVDFDNNADGIRSASRIYFGGKEPKELSIKESAMIVGMLKNPSLYNPLKDKGERAVKTKARRNVVFAQMAKYGYITDKEKDSLQKTDLGLRYTPDSHSSGTATYFREYLRDFMKNWINDPKNRKPDGSKYNINNDGLKIYTTIDSRMQRYAEEAVARHMPRLQAEFFHQNTPDRNPTAPFLGLTKEEEEQLMYNAMSRGERWRILKNAGKSEKEIRASFYKPAKMTVFKWDKNGQPSEVDTIMKPIDSMRYYKHFLHPGMMSMDPQTGHVKAWVGGMNYRSFQYDHVKQGKRQVGSTFKPFVYATAINQLHMSPCDKLPRAPITIEANKYGNPEPWSPKNNDGDYSGELNLKQALANSVNTITARLMDKVGPQPVAELAQNLGITSEIPLVPSIALGTPDISVYEMVGAYAAFANQGVYTKPVMVTTIVDKNDTVLYQFVPETRDVLSEETAYVTVKLMQGVVESGSGSRLRTVGRDKWDASYREVVTGYPYELTNPIAGKTGTTQNQSDGWFMGMVPNLVTGVWVGAEDRATHFSRTKYGQGAAMALPIWGIYMKSCYEDETLDVSKSDFPRPSNLTIAVDCENYVPDGGDSPGLDLPEDDVPDELEMNP</sequence>
<keyword evidence="19" id="KW-0812">Transmembrane</keyword>
<feature type="compositionally biased region" description="Acidic residues" evidence="18">
    <location>
        <begin position="776"/>
        <end position="789"/>
    </location>
</feature>
<dbReference type="GO" id="GO:0008360">
    <property type="term" value="P:regulation of cell shape"/>
    <property type="evidence" value="ECO:0007669"/>
    <property type="project" value="UniProtKB-KW"/>
</dbReference>